<keyword evidence="3" id="KW-1185">Reference proteome</keyword>
<dbReference type="Proteomes" id="UP000286716">
    <property type="component" value="Unassembled WGS sequence"/>
</dbReference>
<proteinExistence type="predicted"/>
<dbReference type="SUPFAM" id="SSF81301">
    <property type="entry name" value="Nucleotidyltransferase"/>
    <property type="match status" value="1"/>
</dbReference>
<accession>A0A428X6K0</accession>
<evidence type="ECO:0000259" key="1">
    <source>
        <dbReference type="Pfam" id="PF01909"/>
    </source>
</evidence>
<dbReference type="InterPro" id="IPR002934">
    <property type="entry name" value="Polymerase_NTP_transf_dom"/>
</dbReference>
<dbReference type="Gene3D" id="3.30.460.10">
    <property type="entry name" value="Beta Polymerase, domain 2"/>
    <property type="match status" value="1"/>
</dbReference>
<organism evidence="2 3">
    <name type="scientific">Amycolatopsis balhimycina DSM 5908</name>
    <dbReference type="NCBI Taxonomy" id="1081091"/>
    <lineage>
        <taxon>Bacteria</taxon>
        <taxon>Bacillati</taxon>
        <taxon>Actinomycetota</taxon>
        <taxon>Actinomycetes</taxon>
        <taxon>Pseudonocardiales</taxon>
        <taxon>Pseudonocardiaceae</taxon>
        <taxon>Amycolatopsis</taxon>
    </lineage>
</organism>
<feature type="domain" description="Polymerase nucleotidyl transferase" evidence="1">
    <location>
        <begin position="17"/>
        <end position="57"/>
    </location>
</feature>
<gene>
    <name evidence="2" type="ORF">DMA12_01555</name>
</gene>
<sequence length="249" mass="27172">MFTPEQREQLRDSLISAARQDTRIVAAALTGSAALGRQDEWSDIDLALSVARDADYQQVVADWTDRMTGHDVVTHLDMPLGDALFRVFLLRNTLQVDLSFWPEAEFGATGPKFRLLFGAAEEQEQVRPPAAEWLIGMGWLYALHARSSIARGRVWQAGYMINGMREQAFALACLRYELPAVQARGTDDLPAEVTASFSGTLVRSLDSAELHRAFAATAEALLAEAVLADPDLADRIGATLRELAAVGAG</sequence>
<dbReference type="OrthoDB" id="5069422at2"/>
<dbReference type="Pfam" id="PF01909">
    <property type="entry name" value="NTP_transf_2"/>
    <property type="match status" value="1"/>
</dbReference>
<dbReference type="InterPro" id="IPR043519">
    <property type="entry name" value="NT_sf"/>
</dbReference>
<reference evidence="2 3" key="1">
    <citation type="submission" date="2018-05" db="EMBL/GenBank/DDBJ databases">
        <title>Evolution of GPA BGCs.</title>
        <authorList>
            <person name="Waglechner N."/>
            <person name="Wright G.D."/>
        </authorList>
    </citation>
    <scope>NUCLEOTIDE SEQUENCE [LARGE SCALE GENOMIC DNA]</scope>
    <source>
        <strain evidence="2 3">DSM 5908</strain>
    </source>
</reference>
<dbReference type="AlphaFoldDB" id="A0A428X6K0"/>
<evidence type="ECO:0000313" key="3">
    <source>
        <dbReference type="Proteomes" id="UP000286716"/>
    </source>
</evidence>
<comment type="caution">
    <text evidence="2">The sequence shown here is derived from an EMBL/GenBank/DDBJ whole genome shotgun (WGS) entry which is preliminary data.</text>
</comment>
<dbReference type="CDD" id="cd05403">
    <property type="entry name" value="NT_KNTase_like"/>
    <property type="match status" value="1"/>
</dbReference>
<evidence type="ECO:0000313" key="2">
    <source>
        <dbReference type="EMBL" id="RSM50936.1"/>
    </source>
</evidence>
<dbReference type="GO" id="GO:0016779">
    <property type="term" value="F:nucleotidyltransferase activity"/>
    <property type="evidence" value="ECO:0007669"/>
    <property type="project" value="InterPro"/>
</dbReference>
<keyword evidence="2" id="KW-0808">Transferase</keyword>
<name>A0A428X6K0_AMYBA</name>
<dbReference type="EMBL" id="QHHU01000001">
    <property type="protein sequence ID" value="RSM50936.1"/>
    <property type="molecule type" value="Genomic_DNA"/>
</dbReference>
<protein>
    <submittedName>
        <fullName evidence="2">Nucleotidyltransferase domain-containing protein</fullName>
    </submittedName>
</protein>